<dbReference type="AlphaFoldDB" id="A0A3A6QJN4"/>
<sequence length="159" mass="18031">MTQRVFRFLWLSILAMVLPSQALAYLSQTEQELNTRFANGHASKFSAIELDGLFTQLNNPTENSTAPSTESESSSFSLGILNLQRNFWFSRNIEDEEPPAGDSLSQFVDVAAQYYLYQPTNSNLNYWVGNRLTQTHRISGWKESNALYVALNSQFPFSS</sequence>
<dbReference type="Proteomes" id="UP000273252">
    <property type="component" value="Unassembled WGS sequence"/>
</dbReference>
<organism evidence="2 3">
    <name type="scientific">Vibrio sinensis</name>
    <dbReference type="NCBI Taxonomy" id="2302434"/>
    <lineage>
        <taxon>Bacteria</taxon>
        <taxon>Pseudomonadati</taxon>
        <taxon>Pseudomonadota</taxon>
        <taxon>Gammaproteobacteria</taxon>
        <taxon>Vibrionales</taxon>
        <taxon>Vibrionaceae</taxon>
        <taxon>Vibrio</taxon>
    </lineage>
</organism>
<evidence type="ECO:0000313" key="3">
    <source>
        <dbReference type="Proteomes" id="UP000273252"/>
    </source>
</evidence>
<feature type="signal peptide" evidence="1">
    <location>
        <begin position="1"/>
        <end position="24"/>
    </location>
</feature>
<keyword evidence="3" id="KW-1185">Reference proteome</keyword>
<feature type="chain" id="PRO_5017248852" evidence="1">
    <location>
        <begin position="25"/>
        <end position="159"/>
    </location>
</feature>
<reference evidence="2 3" key="1">
    <citation type="submission" date="2018-08" db="EMBL/GenBank/DDBJ databases">
        <title>Vibrio isolated from the Eastern China Marginal Seas.</title>
        <authorList>
            <person name="Li Y."/>
        </authorList>
    </citation>
    <scope>NUCLEOTIDE SEQUENCE [LARGE SCALE GENOMIC DNA]</scope>
    <source>
        <strain evidence="2 3">BEI233</strain>
    </source>
</reference>
<gene>
    <name evidence="2" type="ORF">DZ860_10595</name>
</gene>
<proteinExistence type="predicted"/>
<dbReference type="EMBL" id="QVMU01000008">
    <property type="protein sequence ID" value="RJX71385.1"/>
    <property type="molecule type" value="Genomic_DNA"/>
</dbReference>
<evidence type="ECO:0000313" key="2">
    <source>
        <dbReference type="EMBL" id="RJX71385.1"/>
    </source>
</evidence>
<accession>A0A3A6QJN4</accession>
<comment type="caution">
    <text evidence="2">The sequence shown here is derived from an EMBL/GenBank/DDBJ whole genome shotgun (WGS) entry which is preliminary data.</text>
</comment>
<dbReference type="OrthoDB" id="5816320at2"/>
<name>A0A3A6QJN4_9VIBR</name>
<protein>
    <submittedName>
        <fullName evidence="2">Uncharacterized protein</fullName>
    </submittedName>
</protein>
<keyword evidence="1" id="KW-0732">Signal</keyword>
<dbReference type="RefSeq" id="WP_120031037.1">
    <property type="nucleotide sequence ID" value="NZ_QVMU01000008.1"/>
</dbReference>
<evidence type="ECO:0000256" key="1">
    <source>
        <dbReference type="SAM" id="SignalP"/>
    </source>
</evidence>